<dbReference type="AlphaFoldDB" id="A0AAD9PKE5"/>
<proteinExistence type="predicted"/>
<keyword evidence="1" id="KW-0472">Membrane</keyword>
<sequence>MLTFDFGQVLDGYVSQCFKEPPKLPSLKKRRLLPRHYTFISAALACCIACFIIVWSSLVFSLRSSHLGCKGIVATLKHIWAPSWIGYQKIASSAKSEPPLLNFVLEKGPDVVTFDTLTSRGDVATWIYYGLLPSISQGVGFANRIIANTIRISFITSRKDVYHVNNKAESRPLLLHATATALQGVSLDNINGDDVIAFSKGDNCHQGRECNYRYLNLNGLDYGMGFNSLEAILKEPDTTGCVVEFYTANAIERNETHVALSFDLGSIPKVFGAQENQNGDSTASVVANPQGEIEALGINSLPEWFQSTACGWLSAIFVLLLFLYIGYGIYMHVTLPHLNFVLFYLLDIATRFVLMAVGTSYIVLVLYQFLYIPRITCSGYDVTSGRYNSQLVIGMDNRQLNLVALQDIGFNALAFGLSNCRLLTLLFYFFGFFGVFLLLFNTWVLLRLKQAQELVAHFGLRFAIQMVSFSLGLSFSLITLSLVNAYIVNFTRSSLESFRLNFSTLLNILAGTGSSETRGYLQHYGFMHGVTLVVIFAILIYFTCLVFANLLLTVKVPETHFKSLENDLDGPYDPKRLEACKLRWYQLVHCIYSRFKPNVLRRCVKMQDFGSLMTSLPPNSRLERHGYPIIRTICYACVLGGAVIWGILDFKHRLVRRMLVHEIKERLESATLHNLGPLAIVLPSNAKSILLDLQVKIDAGAPDFYLDINRLGPGIRALVTSLEGDPKVANDSGSEYKVSKSGDSRGVAGRLVPWPRERPFLLTFDLLEYRPIATLGDLHLECDDYRYSCSAMLDAQELLQKSIGQIPEAVKSATFAMYMLDSTNGKLYQARIQIGTRLKKSKWNIRVTRVTGLQLGNSGRKIVFYCIYGFTCACALGLIATLTLDINGYIKCYRFYIRGHLSNLDLIGMYLVNSGIVVIHSGIGIALLSLVVIYTLYAIYLQRFHWFLSHCNTLVNRVLLDDTFWRLRIAYKHVWGFVSIILVGIVAWVSASLRQQIRMVGYCIYKGWYLYVLAILWFGIVAGSLLVYLFMFATDYLDLQSHYFVSVALAILCGDGDLQPELFDAPLSTLVYGLCMFAKATISFVVSALLWNLWPKPRLENSKANLKRNELQSSITPSVLSSEQVSLIDYNTKEACTNECMRFMERFRKYNNDYSELLNQGMPSLRFTRTLRFIRDIHQDLGQELHMLEQASKNAATLHAMAQYRVRAMEERHQTNVHINVATLEAALDLSRAVIHDL</sequence>
<feature type="transmembrane region" description="Helical" evidence="1">
    <location>
        <begin position="629"/>
        <end position="648"/>
    </location>
</feature>
<feature type="transmembrane region" description="Helical" evidence="1">
    <location>
        <begin position="467"/>
        <end position="488"/>
    </location>
</feature>
<feature type="transmembrane region" description="Helical" evidence="1">
    <location>
        <begin position="425"/>
        <end position="446"/>
    </location>
</feature>
<feature type="transmembrane region" description="Helical" evidence="1">
    <location>
        <begin position="1009"/>
        <end position="1031"/>
    </location>
</feature>
<feature type="transmembrane region" description="Helical" evidence="1">
    <location>
        <begin position="37"/>
        <end position="60"/>
    </location>
</feature>
<organism evidence="3 4">
    <name type="scientific">Babesia duncani</name>
    <dbReference type="NCBI Taxonomy" id="323732"/>
    <lineage>
        <taxon>Eukaryota</taxon>
        <taxon>Sar</taxon>
        <taxon>Alveolata</taxon>
        <taxon>Apicomplexa</taxon>
        <taxon>Aconoidasida</taxon>
        <taxon>Piroplasmida</taxon>
        <taxon>Babesiidae</taxon>
        <taxon>Babesia</taxon>
    </lineage>
</organism>
<name>A0AAD9PKE5_9APIC</name>
<reference evidence="3" key="1">
    <citation type="journal article" date="2023" name="Nat. Microbiol.">
        <title>Babesia duncani multi-omics identifies virulence factors and drug targets.</title>
        <authorList>
            <person name="Singh P."/>
            <person name="Lonardi S."/>
            <person name="Liang Q."/>
            <person name="Vydyam P."/>
            <person name="Khabirova E."/>
            <person name="Fang T."/>
            <person name="Gihaz S."/>
            <person name="Thekkiniath J."/>
            <person name="Munshi M."/>
            <person name="Abel S."/>
            <person name="Ciampossin L."/>
            <person name="Batugedara G."/>
            <person name="Gupta M."/>
            <person name="Lu X.M."/>
            <person name="Lenz T."/>
            <person name="Chakravarty S."/>
            <person name="Cornillot E."/>
            <person name="Hu Y."/>
            <person name="Ma W."/>
            <person name="Gonzalez L.M."/>
            <person name="Sanchez S."/>
            <person name="Estrada K."/>
            <person name="Sanchez-Flores A."/>
            <person name="Montero E."/>
            <person name="Harb O.S."/>
            <person name="Le Roch K.G."/>
            <person name="Mamoun C.B."/>
        </authorList>
    </citation>
    <scope>NUCLEOTIDE SEQUENCE</scope>
    <source>
        <strain evidence="3">WA1</strain>
    </source>
</reference>
<feature type="transmembrane region" description="Helical" evidence="1">
    <location>
        <begin position="862"/>
        <end position="886"/>
    </location>
</feature>
<protein>
    <submittedName>
        <fullName evidence="3">Uncharacterized protein</fullName>
    </submittedName>
</protein>
<gene>
    <name evidence="3" type="ORF">BdWA1_001689</name>
    <name evidence="2" type="ORF">BdWA1_003974</name>
</gene>
<dbReference type="EMBL" id="JALLKP010000002">
    <property type="protein sequence ID" value="KAK2196443.1"/>
    <property type="molecule type" value="Genomic_DNA"/>
</dbReference>
<dbReference type="EMBL" id="JALLKP010000086">
    <property type="protein sequence ID" value="KAK2194561.1"/>
    <property type="molecule type" value="Genomic_DNA"/>
</dbReference>
<feature type="transmembrane region" description="Helical" evidence="1">
    <location>
        <begin position="526"/>
        <end position="552"/>
    </location>
</feature>
<feature type="transmembrane region" description="Helical" evidence="1">
    <location>
        <begin position="1070"/>
        <end position="1094"/>
    </location>
</feature>
<keyword evidence="1" id="KW-0812">Transmembrane</keyword>
<dbReference type="KEGG" id="bdw:94335987"/>
<keyword evidence="4" id="KW-1185">Reference proteome</keyword>
<accession>A0AAD9PKE5</accession>
<feature type="transmembrane region" description="Helical" evidence="1">
    <location>
        <begin position="342"/>
        <end position="370"/>
    </location>
</feature>
<evidence type="ECO:0000313" key="4">
    <source>
        <dbReference type="Proteomes" id="UP001214638"/>
    </source>
</evidence>
<feature type="transmembrane region" description="Helical" evidence="1">
    <location>
        <begin position="311"/>
        <end position="330"/>
    </location>
</feature>
<dbReference type="RefSeq" id="XP_067803285.1">
    <property type="nucleotide sequence ID" value="XM_067946721.1"/>
</dbReference>
<evidence type="ECO:0000313" key="2">
    <source>
        <dbReference type="EMBL" id="KAK2194561.1"/>
    </source>
</evidence>
<evidence type="ECO:0000313" key="3">
    <source>
        <dbReference type="EMBL" id="KAK2196443.1"/>
    </source>
</evidence>
<feature type="transmembrane region" description="Helical" evidence="1">
    <location>
        <begin position="907"/>
        <end position="940"/>
    </location>
</feature>
<evidence type="ECO:0000256" key="1">
    <source>
        <dbReference type="SAM" id="Phobius"/>
    </source>
</evidence>
<dbReference type="Proteomes" id="UP001214638">
    <property type="component" value="Unassembled WGS sequence"/>
</dbReference>
<dbReference type="GeneID" id="94335987"/>
<feature type="transmembrane region" description="Helical" evidence="1">
    <location>
        <begin position="969"/>
        <end position="989"/>
    </location>
</feature>
<keyword evidence="1" id="KW-1133">Transmembrane helix</keyword>
<comment type="caution">
    <text evidence="3">The sequence shown here is derived from an EMBL/GenBank/DDBJ whole genome shotgun (WGS) entry which is preliminary data.</text>
</comment>